<reference evidence="1" key="1">
    <citation type="submission" date="2020-11" db="EMBL/GenBank/DDBJ databases">
        <title>Adaptations for nitrogen fixation in a non-lichenized fungal sporocarp promotes dispersal by wood-feeding termites.</title>
        <authorList>
            <consortium name="DOE Joint Genome Institute"/>
            <person name="Koch R.A."/>
            <person name="Yoon G."/>
            <person name="Arayal U."/>
            <person name="Lail K."/>
            <person name="Amirebrahimi M."/>
            <person name="Labutti K."/>
            <person name="Lipzen A."/>
            <person name="Riley R."/>
            <person name="Barry K."/>
            <person name="Henrissat B."/>
            <person name="Grigoriev I.V."/>
            <person name="Herr J.R."/>
            <person name="Aime M.C."/>
        </authorList>
    </citation>
    <scope>NUCLEOTIDE SEQUENCE</scope>
    <source>
        <strain evidence="1">MCA 3950</strain>
    </source>
</reference>
<name>A0A9P7W4H7_9AGAR</name>
<accession>A0A9P7W4H7</accession>
<organism evidence="1 2">
    <name type="scientific">Guyanagaster necrorhizus</name>
    <dbReference type="NCBI Taxonomy" id="856835"/>
    <lineage>
        <taxon>Eukaryota</taxon>
        <taxon>Fungi</taxon>
        <taxon>Dikarya</taxon>
        <taxon>Basidiomycota</taxon>
        <taxon>Agaricomycotina</taxon>
        <taxon>Agaricomycetes</taxon>
        <taxon>Agaricomycetidae</taxon>
        <taxon>Agaricales</taxon>
        <taxon>Marasmiineae</taxon>
        <taxon>Physalacriaceae</taxon>
        <taxon>Guyanagaster</taxon>
    </lineage>
</organism>
<gene>
    <name evidence="1" type="ORF">BT62DRAFT_800</name>
</gene>
<dbReference type="AlphaFoldDB" id="A0A9P7W4H7"/>
<sequence>MVMGRKKRRVKASLSLRTLKQGNRGLNLVIQIRFLQWELCEAYANKMQGSPPSSISYSWNRPGLRCKSVVIGAFSLLVIFSQLRSMLEHPDLRRVLDCQPD</sequence>
<dbReference type="Proteomes" id="UP000812287">
    <property type="component" value="Unassembled WGS sequence"/>
</dbReference>
<protein>
    <submittedName>
        <fullName evidence="1">Uncharacterized protein</fullName>
    </submittedName>
</protein>
<dbReference type="EMBL" id="MU250523">
    <property type="protein sequence ID" value="KAG7452424.1"/>
    <property type="molecule type" value="Genomic_DNA"/>
</dbReference>
<dbReference type="RefSeq" id="XP_043045924.1">
    <property type="nucleotide sequence ID" value="XM_043182337.1"/>
</dbReference>
<evidence type="ECO:0000313" key="2">
    <source>
        <dbReference type="Proteomes" id="UP000812287"/>
    </source>
</evidence>
<dbReference type="GeneID" id="66104634"/>
<evidence type="ECO:0000313" key="1">
    <source>
        <dbReference type="EMBL" id="KAG7452424.1"/>
    </source>
</evidence>
<comment type="caution">
    <text evidence="1">The sequence shown here is derived from an EMBL/GenBank/DDBJ whole genome shotgun (WGS) entry which is preliminary data.</text>
</comment>
<keyword evidence="2" id="KW-1185">Reference proteome</keyword>
<proteinExistence type="predicted"/>